<evidence type="ECO:0000313" key="4">
    <source>
        <dbReference type="EMBL" id="PJZ72754.1"/>
    </source>
</evidence>
<dbReference type="Proteomes" id="UP000231962">
    <property type="component" value="Unassembled WGS sequence"/>
</dbReference>
<evidence type="ECO:0000256" key="2">
    <source>
        <dbReference type="SAM" id="Phobius"/>
    </source>
</evidence>
<organism evidence="4 6">
    <name type="scientific">Leptospira perolatii</name>
    <dbReference type="NCBI Taxonomy" id="2023191"/>
    <lineage>
        <taxon>Bacteria</taxon>
        <taxon>Pseudomonadati</taxon>
        <taxon>Spirochaetota</taxon>
        <taxon>Spirochaetia</taxon>
        <taxon>Leptospirales</taxon>
        <taxon>Leptospiraceae</taxon>
        <taxon>Leptospira</taxon>
    </lineage>
</organism>
<dbReference type="OrthoDB" id="346221at2"/>
<feature type="compositionally biased region" description="Basic residues" evidence="1">
    <location>
        <begin position="40"/>
        <end position="63"/>
    </location>
</feature>
<feature type="compositionally biased region" description="Low complexity" evidence="1">
    <location>
        <begin position="98"/>
        <end position="120"/>
    </location>
</feature>
<dbReference type="InterPro" id="IPR030951">
    <property type="entry name" value="Sec_Non_Glob"/>
</dbReference>
<feature type="compositionally biased region" description="Polar residues" evidence="1">
    <location>
        <begin position="138"/>
        <end position="155"/>
    </location>
</feature>
<keyword evidence="2" id="KW-0472">Membrane</keyword>
<evidence type="ECO:0000256" key="1">
    <source>
        <dbReference type="SAM" id="MobiDB-lite"/>
    </source>
</evidence>
<gene>
    <name evidence="3" type="ORF">CH360_07165</name>
    <name evidence="4" type="ORF">CH373_11805</name>
</gene>
<evidence type="ECO:0000313" key="5">
    <source>
        <dbReference type="Proteomes" id="UP000231962"/>
    </source>
</evidence>
<dbReference type="NCBIfam" id="TIGR04420">
    <property type="entry name" value="Sec_Non_Glob"/>
    <property type="match status" value="1"/>
</dbReference>
<dbReference type="RefSeq" id="WP_100713324.1">
    <property type="nucleotide sequence ID" value="NZ_NPDY01000004.1"/>
</dbReference>
<evidence type="ECO:0000313" key="6">
    <source>
        <dbReference type="Proteomes" id="UP000231990"/>
    </source>
</evidence>
<dbReference type="Proteomes" id="UP000231990">
    <property type="component" value="Unassembled WGS sequence"/>
</dbReference>
<evidence type="ECO:0000313" key="3">
    <source>
        <dbReference type="EMBL" id="PJZ70362.1"/>
    </source>
</evidence>
<sequence>MNQIRACLLLFSFVAGLSIFGQDGEELNFLDKVGEPKKTSVSKKSSKSSKKKRVRKGYKKKKSQSSIEKQESSERPDSEQKKKIEPENSGISPEDTNGKNGSSTSNSNNTSQSESSSNGTNKEESKETSKPYWVNEETVLTSRNLPGYTETNSANAEKEISFKEKLGEILKIGQDKKKEEEKRKAEERKDQGGFVGFLSEYRKPLIILVLVVLFALYRFRAGGPKINRRSPVTINKVRRD</sequence>
<feature type="transmembrane region" description="Helical" evidence="2">
    <location>
        <begin position="201"/>
        <end position="219"/>
    </location>
</feature>
<dbReference type="EMBL" id="NPDZ01000007">
    <property type="protein sequence ID" value="PJZ72754.1"/>
    <property type="molecule type" value="Genomic_DNA"/>
</dbReference>
<accession>A0A2M9ZL97</accession>
<feature type="compositionally biased region" description="Basic and acidic residues" evidence="1">
    <location>
        <begin position="68"/>
        <end position="86"/>
    </location>
</feature>
<dbReference type="EMBL" id="NPDY01000004">
    <property type="protein sequence ID" value="PJZ70362.1"/>
    <property type="molecule type" value="Genomic_DNA"/>
</dbReference>
<dbReference type="AlphaFoldDB" id="A0A2M9ZL97"/>
<name>A0A2M9ZL97_9LEPT</name>
<keyword evidence="2" id="KW-0812">Transmembrane</keyword>
<keyword evidence="5" id="KW-1185">Reference proteome</keyword>
<reference evidence="5 6" key="1">
    <citation type="submission" date="2017-07" db="EMBL/GenBank/DDBJ databases">
        <title>Leptospira spp. isolated from tropical soils.</title>
        <authorList>
            <person name="Thibeaux R."/>
            <person name="Iraola G."/>
            <person name="Ferres I."/>
            <person name="Bierque E."/>
            <person name="Girault D."/>
            <person name="Soupe-Gilbert M.-E."/>
            <person name="Picardeau M."/>
            <person name="Goarant C."/>
        </authorList>
    </citation>
    <scope>NUCLEOTIDE SEQUENCE [LARGE SCALE GENOMIC DNA]</scope>
    <source>
        <strain evidence="4 6">FH1-B-B1</strain>
        <strain evidence="3 5">FH1-B-C1</strain>
    </source>
</reference>
<keyword evidence="2" id="KW-1133">Transmembrane helix</keyword>
<proteinExistence type="predicted"/>
<comment type="caution">
    <text evidence="4">The sequence shown here is derived from an EMBL/GenBank/DDBJ whole genome shotgun (WGS) entry which is preliminary data.</text>
</comment>
<protein>
    <submittedName>
        <fullName evidence="4">Sec region non-globular protein</fullName>
    </submittedName>
</protein>
<feature type="region of interest" description="Disordered" evidence="1">
    <location>
        <begin position="31"/>
        <end position="155"/>
    </location>
</feature>